<feature type="domain" description="Pseudouridine synthase RsuA/RluA-like" evidence="1">
    <location>
        <begin position="93"/>
        <end position="256"/>
    </location>
</feature>
<dbReference type="GO" id="GO:0009982">
    <property type="term" value="F:pseudouridine synthase activity"/>
    <property type="evidence" value="ECO:0007669"/>
    <property type="project" value="InterPro"/>
</dbReference>
<dbReference type="Gene3D" id="3.30.2350.10">
    <property type="entry name" value="Pseudouridine synthase"/>
    <property type="match status" value="1"/>
</dbReference>
<dbReference type="InterPro" id="IPR020103">
    <property type="entry name" value="PsdUridine_synth_cat_dom_sf"/>
</dbReference>
<accession>A0AAJ7X995</accession>
<name>A0AAJ7X995_PETMA</name>
<dbReference type="InterPro" id="IPR050188">
    <property type="entry name" value="RluA_PseudoU_synthase"/>
</dbReference>
<organism evidence="2 3">
    <name type="scientific">Petromyzon marinus</name>
    <name type="common">Sea lamprey</name>
    <dbReference type="NCBI Taxonomy" id="7757"/>
    <lineage>
        <taxon>Eukaryota</taxon>
        <taxon>Metazoa</taxon>
        <taxon>Chordata</taxon>
        <taxon>Craniata</taxon>
        <taxon>Vertebrata</taxon>
        <taxon>Cyclostomata</taxon>
        <taxon>Hyperoartia</taxon>
        <taxon>Petromyzontiformes</taxon>
        <taxon>Petromyzontidae</taxon>
        <taxon>Petromyzon</taxon>
    </lineage>
</organism>
<keyword evidence="2" id="KW-1185">Reference proteome</keyword>
<evidence type="ECO:0000313" key="3">
    <source>
        <dbReference type="RefSeq" id="XP_032825742.1"/>
    </source>
</evidence>
<dbReference type="PANTHER" id="PTHR21600:SF49">
    <property type="entry name" value="MITOCHONDRIAL MRNA PSEUDOURIDINE SYNTHASE RPUSD3"/>
    <property type="match status" value="1"/>
</dbReference>
<evidence type="ECO:0000259" key="1">
    <source>
        <dbReference type="Pfam" id="PF00849"/>
    </source>
</evidence>
<dbReference type="GeneID" id="116951309"/>
<dbReference type="CTD" id="285367"/>
<dbReference type="PANTHER" id="PTHR21600">
    <property type="entry name" value="MITOCHONDRIAL RNA PSEUDOURIDINE SYNTHASE"/>
    <property type="match status" value="1"/>
</dbReference>
<protein>
    <submittedName>
        <fullName evidence="3">Mitochondrial mRNA pseudouridine synthase RPUSD3</fullName>
    </submittedName>
</protein>
<dbReference type="SUPFAM" id="SSF55120">
    <property type="entry name" value="Pseudouridine synthase"/>
    <property type="match status" value="1"/>
</dbReference>
<dbReference type="RefSeq" id="XP_032825742.1">
    <property type="nucleotide sequence ID" value="XM_032969851.1"/>
</dbReference>
<dbReference type="Proteomes" id="UP001318040">
    <property type="component" value="Chromosome 42"/>
</dbReference>
<dbReference type="GO" id="GO:0003723">
    <property type="term" value="F:RNA binding"/>
    <property type="evidence" value="ECO:0007669"/>
    <property type="project" value="InterPro"/>
</dbReference>
<evidence type="ECO:0000313" key="2">
    <source>
        <dbReference type="Proteomes" id="UP001318040"/>
    </source>
</evidence>
<sequence>MPSPVLGARCAARFAAALRLRAFMGTRAPLAARETPAVSWAPVKKAEPFWRPRVPGRESVLRAPGVSDPAKMNREQLLEALVAAVVYRKDPILAIGKPAGLGVHESQTVPEQLALEPLLPELARLLGVSPDLHLVKAPSRDVSGVVLLSVCHHTTKELEAAFSRLRRAREPASTYWAVTVGTPERGEGDIDVPLATRKIGDHLLVVPVPHPTKASLKRQEVKKALTRYRVLCSAADCALVELQPVTAFRDQLRVHLTIALCVAVGDHVYSGRVGRVLGVRVPVAPETALPRAQVLDEAVLCRMHVSQPQVHRLPLHLHLAAMHLPRYGPAQEGTWPTEGPWANWFGGDVIRAPAPPYFLRTMELLGLERGGASEEG</sequence>
<dbReference type="CDD" id="cd02869">
    <property type="entry name" value="PseudoU_synth_RluA_like"/>
    <property type="match status" value="1"/>
</dbReference>
<proteinExistence type="predicted"/>
<dbReference type="KEGG" id="pmrn:116951309"/>
<dbReference type="Pfam" id="PF00849">
    <property type="entry name" value="PseudoU_synth_2"/>
    <property type="match status" value="1"/>
</dbReference>
<gene>
    <name evidence="3" type="primary">RPUSD3</name>
</gene>
<reference evidence="3" key="1">
    <citation type="submission" date="2025-08" db="UniProtKB">
        <authorList>
            <consortium name="RefSeq"/>
        </authorList>
    </citation>
    <scope>IDENTIFICATION</scope>
    <source>
        <tissue evidence="3">Sperm</tissue>
    </source>
</reference>
<dbReference type="AlphaFoldDB" id="A0AAJ7X995"/>
<dbReference type="GO" id="GO:0001522">
    <property type="term" value="P:pseudouridine synthesis"/>
    <property type="evidence" value="ECO:0007669"/>
    <property type="project" value="InterPro"/>
</dbReference>
<dbReference type="InterPro" id="IPR006145">
    <property type="entry name" value="PsdUridine_synth_RsuA/RluA"/>
</dbReference>